<gene>
    <name evidence="3" type="ORF">ERICV_01582</name>
</gene>
<dbReference type="Gene3D" id="3.20.20.70">
    <property type="entry name" value="Aldolase class I"/>
    <property type="match status" value="1"/>
</dbReference>
<dbReference type="InterPro" id="IPR029000">
    <property type="entry name" value="Cyclophilin-like_dom_sf"/>
</dbReference>
<dbReference type="InterPro" id="IPR043797">
    <property type="entry name" value="MupG_N"/>
</dbReference>
<evidence type="ECO:0000313" key="3">
    <source>
        <dbReference type="EMBL" id="QHZ50740.1"/>
    </source>
</evidence>
<dbReference type="InterPro" id="IPR008589">
    <property type="entry name" value="MupG"/>
</dbReference>
<evidence type="ECO:0000313" key="4">
    <source>
        <dbReference type="Proteomes" id="UP000464330"/>
    </source>
</evidence>
<dbReference type="EMBL" id="CP019717">
    <property type="protein sequence ID" value="QHZ50740.1"/>
    <property type="molecule type" value="Genomic_DNA"/>
</dbReference>
<organism evidence="3 4">
    <name type="scientific">Paenibacillus larvae subsp. larvae</name>
    <dbReference type="NCBI Taxonomy" id="147375"/>
    <lineage>
        <taxon>Bacteria</taxon>
        <taxon>Bacillati</taxon>
        <taxon>Bacillota</taxon>
        <taxon>Bacilli</taxon>
        <taxon>Bacillales</taxon>
        <taxon>Paenibacillaceae</taxon>
        <taxon>Paenibacillus</taxon>
    </lineage>
</organism>
<dbReference type="SUPFAM" id="SSF50891">
    <property type="entry name" value="Cyclophilin-like"/>
    <property type="match status" value="1"/>
</dbReference>
<name>A0A6C0QQ90_9BACL</name>
<evidence type="ECO:0008006" key="5">
    <source>
        <dbReference type="Google" id="ProtNLM"/>
    </source>
</evidence>
<dbReference type="InterPro" id="IPR013785">
    <property type="entry name" value="Aldolase_TIM"/>
</dbReference>
<dbReference type="AlphaFoldDB" id="A0A6C0QQ90"/>
<dbReference type="Pfam" id="PF19200">
    <property type="entry name" value="MupG_N"/>
    <property type="match status" value="1"/>
</dbReference>
<dbReference type="Gene3D" id="2.40.100.10">
    <property type="entry name" value="Cyclophilin-like"/>
    <property type="match status" value="1"/>
</dbReference>
<sequence>MLGYSIYFSQLDMSFVQKMDKKGIKTIFTSLHIPEESISQEKIRHFLDDSKKNNRDVVIDISPNTLQAIGAKNYIEMKDLGVKTVRIDFGISTEEIVEMQKHFRIVLNASTLDEQKICELKEKGLCLQQVIAMHNFYPREYTGLSLDFLHNKNALFNKYHIQIWAFIPGDKVLRGPIFAGLPTVEKHRNQSPYISFVELSQHFLIDGIFIGDLQIEDDTLNMIERFDKEGIVTLPTKTLSPYIPKDIIYNNRMDESEAVIRIDQGRELFSKNEKLYTATKPGKRTIGTITVDNSEYFRYMGETQILKRDLPEDSRVNIVGNVQDEYIALLDFIKAGTRIKFE</sequence>
<feature type="domain" description="6-phospho-N-acetylmuramidase C-terminal" evidence="1">
    <location>
        <begin position="248"/>
        <end position="342"/>
    </location>
</feature>
<dbReference type="InterPro" id="IPR043894">
    <property type="entry name" value="MupG_C"/>
</dbReference>
<dbReference type="PANTHER" id="PTHR38435">
    <property type="match status" value="1"/>
</dbReference>
<accession>A0A6C0QQ90</accession>
<dbReference type="SUPFAM" id="SSF51445">
    <property type="entry name" value="(Trans)glycosidases"/>
    <property type="match status" value="1"/>
</dbReference>
<proteinExistence type="predicted"/>
<reference evidence="3 4" key="1">
    <citation type="journal article" date="2020" name="Int. J. Med. Microbiol.">
        <title>Discovery of Paenibacillus larvae ERIC V: Phenotypic and genomic comparison to genotypes ERIC I-IV reveal different inventories of virulence factors which correlate with epidemiological prevalences of American Foulbrood.</title>
        <authorList>
            <person name="Beims H."/>
            <person name="Bunk B."/>
            <person name="Erler S."/>
            <person name="Mohr K.I."/>
            <person name="Sproer C."/>
            <person name="Pradella S."/>
            <person name="Gunther G."/>
            <person name="Rohde M."/>
            <person name="von der Ohe W."/>
            <person name="Steinert M."/>
        </authorList>
    </citation>
    <scope>NUCLEOTIDE SEQUENCE [LARGE SCALE GENOMIC DNA]</scope>
    <source>
        <strain evidence="3">Eric_V</strain>
    </source>
</reference>
<feature type="domain" description="6-phospho-N-acetylmuramidase N-terminal" evidence="2">
    <location>
        <begin position="2"/>
        <end position="223"/>
    </location>
</feature>
<dbReference type="Proteomes" id="UP000464330">
    <property type="component" value="Chromosome"/>
</dbReference>
<evidence type="ECO:0000259" key="1">
    <source>
        <dbReference type="Pfam" id="PF05913"/>
    </source>
</evidence>
<dbReference type="PANTHER" id="PTHR38435:SF2">
    <property type="entry name" value="DUF871 DOMAIN-CONTAINING PROTEIN"/>
    <property type="match status" value="1"/>
</dbReference>
<protein>
    <recommendedName>
        <fullName evidence="5">Outer surface protein</fullName>
    </recommendedName>
</protein>
<dbReference type="InterPro" id="IPR017853">
    <property type="entry name" value="GH"/>
</dbReference>
<dbReference type="Pfam" id="PF05913">
    <property type="entry name" value="MupG_C"/>
    <property type="match status" value="1"/>
</dbReference>
<dbReference type="RefSeq" id="WP_172423097.1">
    <property type="nucleotide sequence ID" value="NZ_CP019717.1"/>
</dbReference>
<evidence type="ECO:0000259" key="2">
    <source>
        <dbReference type="Pfam" id="PF19200"/>
    </source>
</evidence>